<keyword evidence="1" id="KW-0812">Transmembrane</keyword>
<name>A0A060VTN4_ONCMY</name>
<organism evidence="2 3">
    <name type="scientific">Oncorhynchus mykiss</name>
    <name type="common">Rainbow trout</name>
    <name type="synonym">Salmo gairdneri</name>
    <dbReference type="NCBI Taxonomy" id="8022"/>
    <lineage>
        <taxon>Eukaryota</taxon>
        <taxon>Metazoa</taxon>
        <taxon>Chordata</taxon>
        <taxon>Craniata</taxon>
        <taxon>Vertebrata</taxon>
        <taxon>Euteleostomi</taxon>
        <taxon>Actinopterygii</taxon>
        <taxon>Neopterygii</taxon>
        <taxon>Teleostei</taxon>
        <taxon>Protacanthopterygii</taxon>
        <taxon>Salmoniformes</taxon>
        <taxon>Salmonidae</taxon>
        <taxon>Salmoninae</taxon>
        <taxon>Oncorhynchus</taxon>
    </lineage>
</organism>
<evidence type="ECO:0000313" key="2">
    <source>
        <dbReference type="EMBL" id="CDQ58201.1"/>
    </source>
</evidence>
<protein>
    <submittedName>
        <fullName evidence="2">Uncharacterized protein</fullName>
    </submittedName>
</protein>
<evidence type="ECO:0000256" key="1">
    <source>
        <dbReference type="SAM" id="Phobius"/>
    </source>
</evidence>
<dbReference type="EMBL" id="FR904298">
    <property type="protein sequence ID" value="CDQ58201.1"/>
    <property type="molecule type" value="Genomic_DNA"/>
</dbReference>
<feature type="transmembrane region" description="Helical" evidence="1">
    <location>
        <begin position="117"/>
        <end position="134"/>
    </location>
</feature>
<reference evidence="2" key="2">
    <citation type="submission" date="2014-03" db="EMBL/GenBank/DDBJ databases">
        <authorList>
            <person name="Genoscope - CEA"/>
        </authorList>
    </citation>
    <scope>NUCLEOTIDE SEQUENCE</scope>
</reference>
<accession>A0A060VTN4</accession>
<sequence>MVANGSRVCDNTLCKTALQVCVCVCVCVCARGRNSEKKRSVHLTHIRRWIFLEESRAMLEHSSELALVQSIYVNGMRCPPSASAAGVPVRNEDLGSLRYVVLGCWVGPSFRMNESDLAWLAFVVVGVGALASVYNDYLSLWW</sequence>
<keyword evidence="1" id="KW-1133">Transmembrane helix</keyword>
<keyword evidence="1" id="KW-0472">Membrane</keyword>
<proteinExistence type="predicted"/>
<gene>
    <name evidence="2" type="ORF">GSONMT00077294001</name>
</gene>
<evidence type="ECO:0000313" key="3">
    <source>
        <dbReference type="Proteomes" id="UP000193380"/>
    </source>
</evidence>
<dbReference type="PaxDb" id="8022-A0A060VTN4"/>
<dbReference type="AlphaFoldDB" id="A0A060VTN4"/>
<reference evidence="2" key="1">
    <citation type="journal article" date="2014" name="Nat. Commun.">
        <title>The rainbow trout genome provides novel insights into evolution after whole-genome duplication in vertebrates.</title>
        <authorList>
            <person name="Berthelot C."/>
            <person name="Brunet F."/>
            <person name="Chalopin D."/>
            <person name="Juanchich A."/>
            <person name="Bernard M."/>
            <person name="Noel B."/>
            <person name="Bento P."/>
            <person name="Da Silva C."/>
            <person name="Labadie K."/>
            <person name="Alberti A."/>
            <person name="Aury J.M."/>
            <person name="Louis A."/>
            <person name="Dehais P."/>
            <person name="Bardou P."/>
            <person name="Montfort J."/>
            <person name="Klopp C."/>
            <person name="Cabau C."/>
            <person name="Gaspin C."/>
            <person name="Thorgaard G.H."/>
            <person name="Boussaha M."/>
            <person name="Quillet E."/>
            <person name="Guyomard R."/>
            <person name="Galiana D."/>
            <person name="Bobe J."/>
            <person name="Volff J.N."/>
            <person name="Genet C."/>
            <person name="Wincker P."/>
            <person name="Jaillon O."/>
            <person name="Roest Crollius H."/>
            <person name="Guiguen Y."/>
        </authorList>
    </citation>
    <scope>NUCLEOTIDE SEQUENCE [LARGE SCALE GENOMIC DNA]</scope>
</reference>
<dbReference type="Proteomes" id="UP000193380">
    <property type="component" value="Unassembled WGS sequence"/>
</dbReference>